<dbReference type="Pfam" id="PF07818">
    <property type="entry name" value="HCNGP"/>
    <property type="match status" value="1"/>
</dbReference>
<dbReference type="PANTHER" id="PTHR13464">
    <property type="entry name" value="TRANSCRIPTIONAL REGULATOR PROTEIN HCNGP"/>
    <property type="match status" value="1"/>
</dbReference>
<evidence type="ECO:0000256" key="1">
    <source>
        <dbReference type="SAM" id="MobiDB-lite"/>
    </source>
</evidence>
<feature type="compositionally biased region" description="Polar residues" evidence="1">
    <location>
        <begin position="12"/>
        <end position="29"/>
    </location>
</feature>
<sequence length="299" mass="33010">MNGLVAYDYDSPSDTEAGPSTTNGARSSQIQNTNVRSLVAVLSIAVSLFAGFHFRDKSSKGGIKTSSEGRRIQKSQVIIKKPAISHKNPRVHITDEIQNEQTPRAGSSLTESVTEQSSPSASQPPPPGLPADELSQIRALLRPPPIPGVEDWGIPPETTAKCEPALQTQFTRFGNLKIDPMKPMHYNDNLMGNRTFRNPHLYAKLVDWVDVDERSTNFPKDIWDPEDVKPEWFADQIADAQKERSEKQAAAQAPGKRSHIDFSSSTSKDRTAPPRKSRFQPYGAPGPASATQRQKTRWG</sequence>
<dbReference type="Proteomes" id="UP000284706">
    <property type="component" value="Unassembled WGS sequence"/>
</dbReference>
<dbReference type="PANTHER" id="PTHR13464:SF0">
    <property type="entry name" value="SAP30-BINDING PROTEIN"/>
    <property type="match status" value="1"/>
</dbReference>
<feature type="transmembrane region" description="Helical" evidence="2">
    <location>
        <begin position="35"/>
        <end position="54"/>
    </location>
</feature>
<feature type="region of interest" description="Disordered" evidence="1">
    <location>
        <begin position="58"/>
        <end position="132"/>
    </location>
</feature>
<dbReference type="GO" id="GO:0005634">
    <property type="term" value="C:nucleus"/>
    <property type="evidence" value="ECO:0007669"/>
    <property type="project" value="TreeGrafter"/>
</dbReference>
<evidence type="ECO:0008006" key="5">
    <source>
        <dbReference type="Google" id="ProtNLM"/>
    </source>
</evidence>
<dbReference type="GO" id="GO:0006355">
    <property type="term" value="P:regulation of DNA-templated transcription"/>
    <property type="evidence" value="ECO:0007669"/>
    <property type="project" value="InterPro"/>
</dbReference>
<comment type="caution">
    <text evidence="3">The sequence shown here is derived from an EMBL/GenBank/DDBJ whole genome shotgun (WGS) entry which is preliminary data.</text>
</comment>
<evidence type="ECO:0000313" key="3">
    <source>
        <dbReference type="EMBL" id="PPQ77459.1"/>
    </source>
</evidence>
<dbReference type="EMBL" id="NHYE01005083">
    <property type="protein sequence ID" value="PPQ77459.1"/>
    <property type="molecule type" value="Genomic_DNA"/>
</dbReference>
<evidence type="ECO:0000313" key="4">
    <source>
        <dbReference type="Proteomes" id="UP000284706"/>
    </source>
</evidence>
<accession>A0A409WG11</accession>
<feature type="compositionally biased region" description="Polar residues" evidence="1">
    <location>
        <begin position="99"/>
        <end position="115"/>
    </location>
</feature>
<keyword evidence="2" id="KW-0472">Membrane</keyword>
<keyword evidence="2" id="KW-0812">Transmembrane</keyword>
<name>A0A409WG11_9AGAR</name>
<dbReference type="InterPro" id="IPR012479">
    <property type="entry name" value="SAP30BP"/>
</dbReference>
<evidence type="ECO:0000256" key="2">
    <source>
        <dbReference type="SAM" id="Phobius"/>
    </source>
</evidence>
<keyword evidence="4" id="KW-1185">Reference proteome</keyword>
<protein>
    <recommendedName>
        <fullName evidence="5">HCNGP-domain-containing protein</fullName>
    </recommendedName>
</protein>
<dbReference type="InParanoid" id="A0A409WG11"/>
<proteinExistence type="predicted"/>
<dbReference type="STRING" id="231916.A0A409WG11"/>
<dbReference type="AlphaFoldDB" id="A0A409WG11"/>
<dbReference type="OrthoDB" id="1714508at2759"/>
<feature type="region of interest" description="Disordered" evidence="1">
    <location>
        <begin position="1"/>
        <end position="29"/>
    </location>
</feature>
<reference evidence="3 4" key="1">
    <citation type="journal article" date="2018" name="Evol. Lett.">
        <title>Horizontal gene cluster transfer increased hallucinogenic mushroom diversity.</title>
        <authorList>
            <person name="Reynolds H.T."/>
            <person name="Vijayakumar V."/>
            <person name="Gluck-Thaler E."/>
            <person name="Korotkin H.B."/>
            <person name="Matheny P.B."/>
            <person name="Slot J.C."/>
        </authorList>
    </citation>
    <scope>NUCLEOTIDE SEQUENCE [LARGE SCALE GENOMIC DNA]</scope>
    <source>
        <strain evidence="3 4">SRW20</strain>
    </source>
</reference>
<organism evidence="3 4">
    <name type="scientific">Gymnopilus dilepis</name>
    <dbReference type="NCBI Taxonomy" id="231916"/>
    <lineage>
        <taxon>Eukaryota</taxon>
        <taxon>Fungi</taxon>
        <taxon>Dikarya</taxon>
        <taxon>Basidiomycota</taxon>
        <taxon>Agaricomycotina</taxon>
        <taxon>Agaricomycetes</taxon>
        <taxon>Agaricomycetidae</taxon>
        <taxon>Agaricales</taxon>
        <taxon>Agaricineae</taxon>
        <taxon>Hymenogastraceae</taxon>
        <taxon>Gymnopilus</taxon>
    </lineage>
</organism>
<keyword evidence="2" id="KW-1133">Transmembrane helix</keyword>
<feature type="region of interest" description="Disordered" evidence="1">
    <location>
        <begin position="239"/>
        <end position="299"/>
    </location>
</feature>
<gene>
    <name evidence="3" type="ORF">CVT26_005845</name>
</gene>